<accession>A0AAW4NSI0</accession>
<dbReference type="GO" id="GO:0003697">
    <property type="term" value="F:single-stranded DNA binding"/>
    <property type="evidence" value="ECO:0007669"/>
    <property type="project" value="InterPro"/>
</dbReference>
<name>A0AAW4NSI0_9BACT</name>
<sequence length="217" mass="25705">MQVDKLWMEHWFAIFNKEYFDGELPLPRLALSRSRTRLGSMACKRVKRLFKSEKFTDFAIRLSNFYDLSEREFQNVLLHEMIHLKIAFLGIKDTAPHGVVFRRMADELNRNYGWNIRVTGSMRGVKPAQPQPSRDYLVLALLLDSGEYLFSVVNPRYARGIDREIRMVSRVKNFNWYTTRDGYFMNFPKVRSLRGRRVSAEIFKEKTAEMTKITVLY</sequence>
<reference evidence="2" key="1">
    <citation type="submission" date="2021-07" db="EMBL/GenBank/DDBJ databases">
        <title>Genomic diversity and antimicrobial resistance of Prevotella spp. isolated from chronic lung disease airways.</title>
        <authorList>
            <person name="Webb K.A."/>
            <person name="Olagoke O.S."/>
            <person name="Baird T."/>
            <person name="Neill J."/>
            <person name="Pham A."/>
            <person name="Wells T.J."/>
            <person name="Ramsay K.A."/>
            <person name="Bell S.C."/>
            <person name="Sarovich D.S."/>
            <person name="Price E.P."/>
        </authorList>
    </citation>
    <scope>NUCLEOTIDE SEQUENCE</scope>
    <source>
        <strain evidence="2">SCHI0047.S.3</strain>
    </source>
</reference>
<evidence type="ECO:0000259" key="1">
    <source>
        <dbReference type="Pfam" id="PF10263"/>
    </source>
</evidence>
<dbReference type="AlphaFoldDB" id="A0AAW4NSI0"/>
<dbReference type="RefSeq" id="WP_219428057.1">
    <property type="nucleotide sequence ID" value="NZ_JAHXRD010000016.1"/>
</dbReference>
<dbReference type="GO" id="GO:0031593">
    <property type="term" value="F:polyubiquitin modification-dependent protein binding"/>
    <property type="evidence" value="ECO:0007669"/>
    <property type="project" value="TreeGrafter"/>
</dbReference>
<gene>
    <name evidence="2" type="ORF">KZY68_10875</name>
</gene>
<dbReference type="Pfam" id="PF10263">
    <property type="entry name" value="SprT-like"/>
    <property type="match status" value="1"/>
</dbReference>
<dbReference type="Proteomes" id="UP001196873">
    <property type="component" value="Unassembled WGS sequence"/>
</dbReference>
<dbReference type="GO" id="GO:0004222">
    <property type="term" value="F:metalloendopeptidase activity"/>
    <property type="evidence" value="ECO:0007669"/>
    <property type="project" value="InterPro"/>
</dbReference>
<dbReference type="InterPro" id="IPR044245">
    <property type="entry name" value="Spartan"/>
</dbReference>
<dbReference type="GO" id="GO:0006974">
    <property type="term" value="P:DNA damage response"/>
    <property type="evidence" value="ECO:0007669"/>
    <property type="project" value="InterPro"/>
</dbReference>
<dbReference type="EMBL" id="JAHXRF010000017">
    <property type="protein sequence ID" value="MBW4866490.1"/>
    <property type="molecule type" value="Genomic_DNA"/>
</dbReference>
<evidence type="ECO:0000313" key="3">
    <source>
        <dbReference type="Proteomes" id="UP001196873"/>
    </source>
</evidence>
<dbReference type="PANTHER" id="PTHR21220">
    <property type="entry name" value="DNA-DEPENDENT METALLOPROTEASE SPRTN"/>
    <property type="match status" value="1"/>
</dbReference>
<comment type="caution">
    <text evidence="2">The sequence shown here is derived from an EMBL/GenBank/DDBJ whole genome shotgun (WGS) entry which is preliminary data.</text>
</comment>
<evidence type="ECO:0000313" key="2">
    <source>
        <dbReference type="EMBL" id="MBW4866490.1"/>
    </source>
</evidence>
<organism evidence="2 3">
    <name type="scientific">Segatella salivae</name>
    <dbReference type="NCBI Taxonomy" id="228604"/>
    <lineage>
        <taxon>Bacteria</taxon>
        <taxon>Pseudomonadati</taxon>
        <taxon>Bacteroidota</taxon>
        <taxon>Bacteroidia</taxon>
        <taxon>Bacteroidales</taxon>
        <taxon>Prevotellaceae</taxon>
        <taxon>Segatella</taxon>
    </lineage>
</organism>
<protein>
    <submittedName>
        <fullName evidence="2">SprT-like domain-containing protein</fullName>
    </submittedName>
</protein>
<feature type="domain" description="SprT-like" evidence="1">
    <location>
        <begin position="9"/>
        <end position="118"/>
    </location>
</feature>
<dbReference type="PANTHER" id="PTHR21220:SF0">
    <property type="entry name" value="DNA-DEPENDENT METALLOPROTEASE SPRTN"/>
    <property type="match status" value="1"/>
</dbReference>
<dbReference type="InterPro" id="IPR006640">
    <property type="entry name" value="SprT-like_domain"/>
</dbReference>
<proteinExistence type="predicted"/>